<dbReference type="SUPFAM" id="SSF49764">
    <property type="entry name" value="HSP20-like chaperones"/>
    <property type="match status" value="1"/>
</dbReference>
<dbReference type="PANTHER" id="PTHR11527">
    <property type="entry name" value="HEAT-SHOCK PROTEIN 20 FAMILY MEMBER"/>
    <property type="match status" value="1"/>
</dbReference>
<protein>
    <recommendedName>
        <fullName evidence="1">SHSP domain-containing protein</fullName>
    </recommendedName>
</protein>
<dbReference type="Pfam" id="PF00011">
    <property type="entry name" value="HSP20"/>
    <property type="match status" value="1"/>
</dbReference>
<gene>
    <name evidence="2" type="ORF">METZ01_LOCUS161642</name>
</gene>
<dbReference type="InterPro" id="IPR002068">
    <property type="entry name" value="A-crystallin/Hsp20_dom"/>
</dbReference>
<dbReference type="CDD" id="cd06464">
    <property type="entry name" value="ACD_sHsps-like"/>
    <property type="match status" value="1"/>
</dbReference>
<accession>A0A382B4U0</accession>
<name>A0A382B4U0_9ZZZZ</name>
<feature type="domain" description="SHSP" evidence="1">
    <location>
        <begin position="33"/>
        <end position="145"/>
    </location>
</feature>
<evidence type="ECO:0000259" key="1">
    <source>
        <dbReference type="PROSITE" id="PS01031"/>
    </source>
</evidence>
<dbReference type="InterPro" id="IPR008978">
    <property type="entry name" value="HSP20-like_chaperone"/>
</dbReference>
<dbReference type="EMBL" id="UINC01028210">
    <property type="protein sequence ID" value="SVB08788.1"/>
    <property type="molecule type" value="Genomic_DNA"/>
</dbReference>
<organism evidence="2">
    <name type="scientific">marine metagenome</name>
    <dbReference type="NCBI Taxonomy" id="408172"/>
    <lineage>
        <taxon>unclassified sequences</taxon>
        <taxon>metagenomes</taxon>
        <taxon>ecological metagenomes</taxon>
    </lineage>
</organism>
<dbReference type="AlphaFoldDB" id="A0A382B4U0"/>
<dbReference type="InterPro" id="IPR031107">
    <property type="entry name" value="Small_HSP"/>
</dbReference>
<dbReference type="PROSITE" id="PS01031">
    <property type="entry name" value="SHSP"/>
    <property type="match status" value="1"/>
</dbReference>
<sequence length="145" mass="16657">MKLINWTPRTVSLFDDMDKMVKTVFNNSQYSPRINENWVPAVDIKEDNISFVLSADIPGLNKSDIDLLVDNNVLKISGSRDYNNANDNSEYHYQERTHGSFHRSFKLPISVDEENISATFRNGILTVVLPKTEEAQPKQRTIKIK</sequence>
<reference evidence="2" key="1">
    <citation type="submission" date="2018-05" db="EMBL/GenBank/DDBJ databases">
        <authorList>
            <person name="Lanie J.A."/>
            <person name="Ng W.-L."/>
            <person name="Kazmierczak K.M."/>
            <person name="Andrzejewski T.M."/>
            <person name="Davidsen T.M."/>
            <person name="Wayne K.J."/>
            <person name="Tettelin H."/>
            <person name="Glass J.I."/>
            <person name="Rusch D."/>
            <person name="Podicherti R."/>
            <person name="Tsui H.-C.T."/>
            <person name="Winkler M.E."/>
        </authorList>
    </citation>
    <scope>NUCLEOTIDE SEQUENCE</scope>
</reference>
<proteinExistence type="predicted"/>
<evidence type="ECO:0000313" key="2">
    <source>
        <dbReference type="EMBL" id="SVB08788.1"/>
    </source>
</evidence>
<dbReference type="Gene3D" id="2.60.40.790">
    <property type="match status" value="1"/>
</dbReference>